<evidence type="ECO:0000256" key="1">
    <source>
        <dbReference type="ARBA" id="ARBA00004653"/>
    </source>
</evidence>
<organism evidence="16 17">
    <name type="scientific">Ignelater luminosus</name>
    <name type="common">Cucubano</name>
    <name type="synonym">Pyrophorus luminosus</name>
    <dbReference type="NCBI Taxonomy" id="2038154"/>
    <lineage>
        <taxon>Eukaryota</taxon>
        <taxon>Metazoa</taxon>
        <taxon>Ecdysozoa</taxon>
        <taxon>Arthropoda</taxon>
        <taxon>Hexapoda</taxon>
        <taxon>Insecta</taxon>
        <taxon>Pterygota</taxon>
        <taxon>Neoptera</taxon>
        <taxon>Endopterygota</taxon>
        <taxon>Coleoptera</taxon>
        <taxon>Polyphaga</taxon>
        <taxon>Elateriformia</taxon>
        <taxon>Elateroidea</taxon>
        <taxon>Elateridae</taxon>
        <taxon>Agrypninae</taxon>
        <taxon>Pyrophorini</taxon>
        <taxon>Ignelater</taxon>
    </lineage>
</organism>
<feature type="transmembrane region" description="Helical" evidence="13">
    <location>
        <begin position="425"/>
        <end position="445"/>
    </location>
</feature>
<dbReference type="EMBL" id="VTPC01090613">
    <property type="protein sequence ID" value="KAF2882493.1"/>
    <property type="molecule type" value="Genomic_DNA"/>
</dbReference>
<dbReference type="InterPro" id="IPR004709">
    <property type="entry name" value="NaH_exchanger"/>
</dbReference>
<dbReference type="PANTHER" id="PTHR10110">
    <property type="entry name" value="SODIUM/HYDROGEN EXCHANGER"/>
    <property type="match status" value="1"/>
</dbReference>
<dbReference type="OrthoDB" id="196264at2759"/>
<dbReference type="PRINTS" id="PR01084">
    <property type="entry name" value="NAHEXCHNGR"/>
</dbReference>
<keyword evidence="14" id="KW-0732">Signal</keyword>
<proteinExistence type="inferred from homology"/>
<dbReference type="GO" id="GO:0051453">
    <property type="term" value="P:regulation of intracellular pH"/>
    <property type="evidence" value="ECO:0007669"/>
    <property type="project" value="TreeGrafter"/>
</dbReference>
<feature type="transmembrane region" description="Helical" evidence="13">
    <location>
        <begin position="488"/>
        <end position="506"/>
    </location>
</feature>
<dbReference type="Gene3D" id="6.10.140.1330">
    <property type="match status" value="1"/>
</dbReference>
<evidence type="ECO:0000256" key="9">
    <source>
        <dbReference type="ARBA" id="ARBA00023136"/>
    </source>
</evidence>
<feature type="compositionally biased region" description="Low complexity" evidence="12">
    <location>
        <begin position="654"/>
        <end position="667"/>
    </location>
</feature>
<feature type="transmembrane region" description="Helical" evidence="13">
    <location>
        <begin position="295"/>
        <end position="316"/>
    </location>
</feature>
<feature type="transmembrane region" description="Helical" evidence="13">
    <location>
        <begin position="518"/>
        <end position="542"/>
    </location>
</feature>
<feature type="region of interest" description="Disordered" evidence="12">
    <location>
        <begin position="28"/>
        <end position="62"/>
    </location>
</feature>
<comment type="subcellular location">
    <subcellularLocation>
        <location evidence="1">Golgi apparatus membrane</location>
        <topology evidence="1">Multi-pass membrane protein</topology>
    </subcellularLocation>
</comment>
<gene>
    <name evidence="16" type="ORF">ILUMI_23677</name>
</gene>
<feature type="region of interest" description="Disordered" evidence="12">
    <location>
        <begin position="79"/>
        <end position="120"/>
    </location>
</feature>
<evidence type="ECO:0000256" key="5">
    <source>
        <dbReference type="ARBA" id="ARBA00022989"/>
    </source>
</evidence>
<evidence type="ECO:0000256" key="8">
    <source>
        <dbReference type="ARBA" id="ARBA00023065"/>
    </source>
</evidence>
<keyword evidence="17" id="KW-1185">Reference proteome</keyword>
<evidence type="ECO:0000256" key="11">
    <source>
        <dbReference type="RuleBase" id="RU003722"/>
    </source>
</evidence>
<dbReference type="Pfam" id="PF00999">
    <property type="entry name" value="Na_H_Exchanger"/>
    <property type="match status" value="1"/>
</dbReference>
<feature type="transmembrane region" description="Helical" evidence="13">
    <location>
        <begin position="379"/>
        <end position="404"/>
    </location>
</feature>
<feature type="chain" id="PRO_5035475305" description="Sodium/hydrogen exchanger" evidence="14">
    <location>
        <begin position="25"/>
        <end position="667"/>
    </location>
</feature>
<evidence type="ECO:0000256" key="12">
    <source>
        <dbReference type="SAM" id="MobiDB-lite"/>
    </source>
</evidence>
<feature type="transmembrane region" description="Helical" evidence="13">
    <location>
        <begin position="135"/>
        <end position="154"/>
    </location>
</feature>
<name>A0A8K0G1N3_IGNLU</name>
<keyword evidence="6" id="KW-0333">Golgi apparatus</keyword>
<keyword evidence="4 11" id="KW-0812">Transmembrane</keyword>
<feature type="signal peptide" evidence="14">
    <location>
        <begin position="1"/>
        <end position="24"/>
    </location>
</feature>
<feature type="transmembrane region" description="Helical" evidence="13">
    <location>
        <begin position="451"/>
        <end position="476"/>
    </location>
</feature>
<evidence type="ECO:0000256" key="6">
    <source>
        <dbReference type="ARBA" id="ARBA00023034"/>
    </source>
</evidence>
<dbReference type="GO" id="GO:0015385">
    <property type="term" value="F:sodium:proton antiporter activity"/>
    <property type="evidence" value="ECO:0007669"/>
    <property type="project" value="InterPro"/>
</dbReference>
<accession>A0A8K0G1N3</accession>
<dbReference type="NCBIfam" id="TIGR00840">
    <property type="entry name" value="b_cpa1"/>
    <property type="match status" value="1"/>
</dbReference>
<evidence type="ECO:0000313" key="16">
    <source>
        <dbReference type="EMBL" id="KAF2882493.1"/>
    </source>
</evidence>
<feature type="transmembrane region" description="Helical" evidence="13">
    <location>
        <begin position="336"/>
        <end position="359"/>
    </location>
</feature>
<evidence type="ECO:0000256" key="2">
    <source>
        <dbReference type="ARBA" id="ARBA00022448"/>
    </source>
</evidence>
<keyword evidence="10 11" id="KW-0739">Sodium transport</keyword>
<dbReference type="GO" id="GO:0015386">
    <property type="term" value="F:potassium:proton antiporter activity"/>
    <property type="evidence" value="ECO:0007669"/>
    <property type="project" value="TreeGrafter"/>
</dbReference>
<dbReference type="InterPro" id="IPR018422">
    <property type="entry name" value="Cation/H_exchanger_CPA1"/>
</dbReference>
<evidence type="ECO:0000256" key="10">
    <source>
        <dbReference type="ARBA" id="ARBA00023201"/>
    </source>
</evidence>
<dbReference type="PANTHER" id="PTHR10110:SF191">
    <property type="entry name" value="SODIUM_HYDROGEN EXCHANGER 8"/>
    <property type="match status" value="1"/>
</dbReference>
<feature type="transmembrane region" description="Helical" evidence="13">
    <location>
        <begin position="166"/>
        <end position="183"/>
    </location>
</feature>
<dbReference type="InterPro" id="IPR006153">
    <property type="entry name" value="Cation/H_exchanger_TM"/>
</dbReference>
<feature type="domain" description="Cation/H+ exchanger transmembrane" evidence="15">
    <location>
        <begin position="150"/>
        <end position="543"/>
    </location>
</feature>
<keyword evidence="3 11" id="KW-0050">Antiport</keyword>
<dbReference type="GO" id="GO:0000139">
    <property type="term" value="C:Golgi membrane"/>
    <property type="evidence" value="ECO:0007669"/>
    <property type="project" value="UniProtKB-SubCell"/>
</dbReference>
<comment type="caution">
    <text evidence="16">The sequence shown here is derived from an EMBL/GenBank/DDBJ whole genome shotgun (WGS) entry which is preliminary data.</text>
</comment>
<sequence length="667" mass="72951">MKLVGSVGGILILVLFLTADIASLEEVSQQPATTSVDSNNKTVSSTSTTVKPDDKQVGSSSSTTVSNVNITISSTAAPIVNDSASPTPNTTKPIITTAAPSTSPTNVTNASSTATPADPVLPDKTAAEDEHNSSMAIFFVLCVLALGILLIHFMLHTGFQYVPESIVIVILGAAVGMTLNALSNQNVSNWRKEEAFSPTAFFLVLLPPIIFESGYNLHKGNFFQNIGSILVFAIIGTTISAFVIGFGIYFLGLADVVYKLSFVESCAFGSLISAVDPVATIAIFHALNVDPVLNMLVFGESILNDAIAIVLTTAVLESDSPVMSTGEAIVQGINRFCLMFFASAGIGVLFALVSALLLKHVDLRKNPSLEFGMMLVFTYAPYVLAEGIHLSGIMAILFCGIVMSHYTHFNLSTVTQITMQQTLRTLAFIAETCVFAYLGLALFSFKHRVEPALIIWSIILCLIGRACNIFPLAFLVNKFREHQITKKMMFIMWFSGLRGAISYALSLHLNFSDETRHVIITTTLIIVLFTTMFFGGSTMPLLKFMQATKNSSRRTTRRRKRDRAVTLSKTQEWGQAIDSEHLSETTEAEAEVSFVSSRIKGFAKYDLKYFIPFFTRRFTQQELKDCKSQMTDLTNQWYQAIRISPDHSDEEVGNNTSRTSSISSIVR</sequence>
<evidence type="ECO:0000256" key="13">
    <source>
        <dbReference type="SAM" id="Phobius"/>
    </source>
</evidence>
<keyword evidence="9 13" id="KW-0472">Membrane</keyword>
<feature type="compositionally biased region" description="Low complexity" evidence="12">
    <location>
        <begin position="85"/>
        <end position="102"/>
    </location>
</feature>
<protein>
    <recommendedName>
        <fullName evidence="11">Sodium/hydrogen exchanger</fullName>
    </recommendedName>
</protein>
<evidence type="ECO:0000259" key="15">
    <source>
        <dbReference type="Pfam" id="PF00999"/>
    </source>
</evidence>
<keyword evidence="5 13" id="KW-1133">Transmembrane helix</keyword>
<evidence type="ECO:0000256" key="7">
    <source>
        <dbReference type="ARBA" id="ARBA00023053"/>
    </source>
</evidence>
<keyword evidence="7" id="KW-0915">Sodium</keyword>
<dbReference type="AlphaFoldDB" id="A0A8K0G1N3"/>
<feature type="transmembrane region" description="Helical" evidence="13">
    <location>
        <begin position="229"/>
        <end position="251"/>
    </location>
</feature>
<dbReference type="Proteomes" id="UP000801492">
    <property type="component" value="Unassembled WGS sequence"/>
</dbReference>
<evidence type="ECO:0000256" key="14">
    <source>
        <dbReference type="SAM" id="SignalP"/>
    </source>
</evidence>
<feature type="compositionally biased region" description="Polar residues" evidence="12">
    <location>
        <begin position="103"/>
        <end position="115"/>
    </location>
</feature>
<feature type="compositionally biased region" description="Low complexity" evidence="12">
    <location>
        <begin position="33"/>
        <end position="50"/>
    </location>
</feature>
<keyword evidence="2 11" id="KW-0813">Transport</keyword>
<feature type="transmembrane region" description="Helical" evidence="13">
    <location>
        <begin position="195"/>
        <end position="217"/>
    </location>
</feature>
<evidence type="ECO:0000256" key="3">
    <source>
        <dbReference type="ARBA" id="ARBA00022449"/>
    </source>
</evidence>
<evidence type="ECO:0000313" key="17">
    <source>
        <dbReference type="Proteomes" id="UP000801492"/>
    </source>
</evidence>
<reference evidence="16" key="1">
    <citation type="submission" date="2019-08" db="EMBL/GenBank/DDBJ databases">
        <title>The genome of the North American firefly Photinus pyralis.</title>
        <authorList>
            <consortium name="Photinus pyralis genome working group"/>
            <person name="Fallon T.R."/>
            <person name="Sander Lower S.E."/>
            <person name="Weng J.-K."/>
        </authorList>
    </citation>
    <scope>NUCLEOTIDE SEQUENCE</scope>
    <source>
        <strain evidence="16">TRF0915ILg1</strain>
        <tissue evidence="16">Whole body</tissue>
    </source>
</reference>
<evidence type="ECO:0000256" key="4">
    <source>
        <dbReference type="ARBA" id="ARBA00022692"/>
    </source>
</evidence>
<keyword evidence="8 11" id="KW-0406">Ion transport</keyword>
<comment type="similarity">
    <text evidence="11">Belongs to the monovalent cation:proton antiporter 1 (CPA1) transporter (TC 2.A.36) family.</text>
</comment>
<feature type="region of interest" description="Disordered" evidence="12">
    <location>
        <begin position="647"/>
        <end position="667"/>
    </location>
</feature>